<comment type="caution">
    <text evidence="2">The sequence shown here is derived from an EMBL/GenBank/DDBJ whole genome shotgun (WGS) entry which is preliminary data.</text>
</comment>
<sequence length="172" mass="18862">MEGMPDPLRADLERLGAVLELVLTEAEGPALVADVATLRAATIQLRQTRGPAAEAATQRVVELVAGLDMGRAERVARAFTVYFQLVNLAEERHRARSLRERERGDQLVPESLAACVSAVRAEAGEDALVEVLNRLEVRPVLTAHPTEARRRAVVDALRRIGELMERMGKPVL</sequence>
<dbReference type="GO" id="GO:0015977">
    <property type="term" value="P:carbon fixation"/>
    <property type="evidence" value="ECO:0007669"/>
    <property type="project" value="InterPro"/>
</dbReference>
<dbReference type="GO" id="GO:0005829">
    <property type="term" value="C:cytosol"/>
    <property type="evidence" value="ECO:0007669"/>
    <property type="project" value="TreeGrafter"/>
</dbReference>
<gene>
    <name evidence="2" type="ORF">B1B_11692</name>
</gene>
<name>T0ZXN9_9ZZZZ</name>
<comment type="catalytic activity">
    <reaction evidence="1">
        <text>oxaloacetate + phosphate = phosphoenolpyruvate + hydrogencarbonate</text>
        <dbReference type="Rhea" id="RHEA:28370"/>
        <dbReference type="ChEBI" id="CHEBI:16452"/>
        <dbReference type="ChEBI" id="CHEBI:17544"/>
        <dbReference type="ChEBI" id="CHEBI:43474"/>
        <dbReference type="ChEBI" id="CHEBI:58702"/>
        <dbReference type="EC" id="4.1.1.31"/>
    </reaction>
</comment>
<dbReference type="GO" id="GO:0006099">
    <property type="term" value="P:tricarboxylic acid cycle"/>
    <property type="evidence" value="ECO:0007669"/>
    <property type="project" value="InterPro"/>
</dbReference>
<dbReference type="AlphaFoldDB" id="T0ZXN9"/>
<dbReference type="InterPro" id="IPR018129">
    <property type="entry name" value="PEP_COase_Lys_AS"/>
</dbReference>
<dbReference type="EMBL" id="AUZY01007625">
    <property type="protein sequence ID" value="EQD49328.1"/>
    <property type="molecule type" value="Genomic_DNA"/>
</dbReference>
<dbReference type="InterPro" id="IPR021135">
    <property type="entry name" value="PEP_COase"/>
</dbReference>
<proteinExistence type="predicted"/>
<dbReference type="Pfam" id="PF00311">
    <property type="entry name" value="PEPcase"/>
    <property type="match status" value="1"/>
</dbReference>
<feature type="non-terminal residue" evidence="2">
    <location>
        <position position="172"/>
    </location>
</feature>
<keyword evidence="2" id="KW-0670">Pyruvate</keyword>
<dbReference type="PROSITE" id="PS00781">
    <property type="entry name" value="PEPCASE_1"/>
    <property type="match status" value="1"/>
</dbReference>
<accession>T0ZXN9</accession>
<dbReference type="InterPro" id="IPR015813">
    <property type="entry name" value="Pyrv/PenolPyrv_kinase-like_dom"/>
</dbReference>
<dbReference type="PANTHER" id="PTHR30523:SF6">
    <property type="entry name" value="PHOSPHOENOLPYRUVATE CARBOXYLASE"/>
    <property type="match status" value="1"/>
</dbReference>
<dbReference type="GO" id="GO:0008964">
    <property type="term" value="F:phosphoenolpyruvate carboxylase activity"/>
    <property type="evidence" value="ECO:0007669"/>
    <property type="project" value="UniProtKB-EC"/>
</dbReference>
<dbReference type="SUPFAM" id="SSF51621">
    <property type="entry name" value="Phosphoenolpyruvate/pyruvate domain"/>
    <property type="match status" value="1"/>
</dbReference>
<evidence type="ECO:0000313" key="2">
    <source>
        <dbReference type="EMBL" id="EQD49328.1"/>
    </source>
</evidence>
<evidence type="ECO:0000256" key="1">
    <source>
        <dbReference type="ARBA" id="ARBA00048995"/>
    </source>
</evidence>
<reference evidence="2" key="2">
    <citation type="journal article" date="2014" name="ISME J.">
        <title>Microbial stratification in low pH oxic and suboxic macroscopic growths along an acid mine drainage.</title>
        <authorList>
            <person name="Mendez-Garcia C."/>
            <person name="Mesa V."/>
            <person name="Sprenger R.R."/>
            <person name="Richter M."/>
            <person name="Diez M.S."/>
            <person name="Solano J."/>
            <person name="Bargiela R."/>
            <person name="Golyshina O.V."/>
            <person name="Manteca A."/>
            <person name="Ramos J.L."/>
            <person name="Gallego J.R."/>
            <person name="Llorente I."/>
            <person name="Martins Dos Santos V.A."/>
            <person name="Jensen O.N."/>
            <person name="Pelaez A.I."/>
            <person name="Sanchez J."/>
            <person name="Ferrer M."/>
        </authorList>
    </citation>
    <scope>NUCLEOTIDE SEQUENCE</scope>
</reference>
<reference evidence="2" key="1">
    <citation type="submission" date="2013-08" db="EMBL/GenBank/DDBJ databases">
        <authorList>
            <person name="Mendez C."/>
            <person name="Richter M."/>
            <person name="Ferrer M."/>
            <person name="Sanchez J."/>
        </authorList>
    </citation>
    <scope>NUCLEOTIDE SEQUENCE</scope>
</reference>
<dbReference type="PANTHER" id="PTHR30523">
    <property type="entry name" value="PHOSPHOENOLPYRUVATE CARBOXYLASE"/>
    <property type="match status" value="1"/>
</dbReference>
<organism evidence="2">
    <name type="scientific">mine drainage metagenome</name>
    <dbReference type="NCBI Taxonomy" id="410659"/>
    <lineage>
        <taxon>unclassified sequences</taxon>
        <taxon>metagenomes</taxon>
        <taxon>ecological metagenomes</taxon>
    </lineage>
</organism>
<protein>
    <submittedName>
        <fullName evidence="2">Phosphoenolpyruvate carboxylase</fullName>
    </submittedName>
</protein>